<organism evidence="1 2">
    <name type="scientific">Stylosanthes scabra</name>
    <dbReference type="NCBI Taxonomy" id="79078"/>
    <lineage>
        <taxon>Eukaryota</taxon>
        <taxon>Viridiplantae</taxon>
        <taxon>Streptophyta</taxon>
        <taxon>Embryophyta</taxon>
        <taxon>Tracheophyta</taxon>
        <taxon>Spermatophyta</taxon>
        <taxon>Magnoliopsida</taxon>
        <taxon>eudicotyledons</taxon>
        <taxon>Gunneridae</taxon>
        <taxon>Pentapetalae</taxon>
        <taxon>rosids</taxon>
        <taxon>fabids</taxon>
        <taxon>Fabales</taxon>
        <taxon>Fabaceae</taxon>
        <taxon>Papilionoideae</taxon>
        <taxon>50 kb inversion clade</taxon>
        <taxon>dalbergioids sensu lato</taxon>
        <taxon>Dalbergieae</taxon>
        <taxon>Pterocarpus clade</taxon>
        <taxon>Stylosanthes</taxon>
    </lineage>
</organism>
<protein>
    <submittedName>
        <fullName evidence="1">Uncharacterized protein</fullName>
    </submittedName>
</protein>
<keyword evidence="2" id="KW-1185">Reference proteome</keyword>
<reference evidence="1 2" key="1">
    <citation type="journal article" date="2023" name="Plants (Basel)">
        <title>Bridging the Gap: Combining Genomics and Transcriptomics Approaches to Understand Stylosanthes scabra, an Orphan Legume from the Brazilian Caatinga.</title>
        <authorList>
            <person name="Ferreira-Neto J.R.C."/>
            <person name="da Silva M.D."/>
            <person name="Binneck E."/>
            <person name="de Melo N.F."/>
            <person name="da Silva R.H."/>
            <person name="de Melo A.L.T.M."/>
            <person name="Pandolfi V."/>
            <person name="Bustamante F.O."/>
            <person name="Brasileiro-Vidal A.C."/>
            <person name="Benko-Iseppon A.M."/>
        </authorList>
    </citation>
    <scope>NUCLEOTIDE SEQUENCE [LARGE SCALE GENOMIC DNA]</scope>
    <source>
        <tissue evidence="1">Leaves</tissue>
    </source>
</reference>
<evidence type="ECO:0000313" key="2">
    <source>
        <dbReference type="Proteomes" id="UP001341840"/>
    </source>
</evidence>
<dbReference type="EMBL" id="JASCZI010181674">
    <property type="protein sequence ID" value="MED6185267.1"/>
    <property type="molecule type" value="Genomic_DNA"/>
</dbReference>
<proteinExistence type="predicted"/>
<dbReference type="Proteomes" id="UP001341840">
    <property type="component" value="Unassembled WGS sequence"/>
</dbReference>
<evidence type="ECO:0000313" key="1">
    <source>
        <dbReference type="EMBL" id="MED6185267.1"/>
    </source>
</evidence>
<name>A0ABU6WHL0_9FABA</name>
<comment type="caution">
    <text evidence="1">The sequence shown here is derived from an EMBL/GenBank/DDBJ whole genome shotgun (WGS) entry which is preliminary data.</text>
</comment>
<gene>
    <name evidence="1" type="ORF">PIB30_055406</name>
</gene>
<sequence length="117" mass="13787">MICLDFVWIYRVRSWAVNVWAVVIGQWSRPNTFFGGFGPPRPNIRNSCPELKKADVSDILGFVSCQACPECRVVVMSNRESFFWKFLNMRRQLDLMADVNHWRTWRERVCGLLVFVL</sequence>
<accession>A0ABU6WHL0</accession>